<dbReference type="Proteomes" id="UP001152888">
    <property type="component" value="Unassembled WGS sequence"/>
</dbReference>
<keyword evidence="3 5" id="KW-0863">Zinc-finger</keyword>
<feature type="domain" description="C2H2-type" evidence="7">
    <location>
        <begin position="292"/>
        <end position="319"/>
    </location>
</feature>
<evidence type="ECO:0000256" key="1">
    <source>
        <dbReference type="ARBA" id="ARBA00022723"/>
    </source>
</evidence>
<dbReference type="SUPFAM" id="SSF57667">
    <property type="entry name" value="beta-beta-alpha zinc fingers"/>
    <property type="match status" value="5"/>
</dbReference>
<dbReference type="AlphaFoldDB" id="A0A9P0KZG9"/>
<dbReference type="InterPro" id="IPR013087">
    <property type="entry name" value="Znf_C2H2_type"/>
</dbReference>
<proteinExistence type="predicted"/>
<organism evidence="8 9">
    <name type="scientific">Acanthoscelides obtectus</name>
    <name type="common">Bean weevil</name>
    <name type="synonym">Bruchus obtectus</name>
    <dbReference type="NCBI Taxonomy" id="200917"/>
    <lineage>
        <taxon>Eukaryota</taxon>
        <taxon>Metazoa</taxon>
        <taxon>Ecdysozoa</taxon>
        <taxon>Arthropoda</taxon>
        <taxon>Hexapoda</taxon>
        <taxon>Insecta</taxon>
        <taxon>Pterygota</taxon>
        <taxon>Neoptera</taxon>
        <taxon>Endopterygota</taxon>
        <taxon>Coleoptera</taxon>
        <taxon>Polyphaga</taxon>
        <taxon>Cucujiformia</taxon>
        <taxon>Chrysomeloidea</taxon>
        <taxon>Chrysomelidae</taxon>
        <taxon>Bruchinae</taxon>
        <taxon>Bruchini</taxon>
        <taxon>Acanthoscelides</taxon>
    </lineage>
</organism>
<dbReference type="PANTHER" id="PTHR24379">
    <property type="entry name" value="KRAB AND ZINC FINGER DOMAIN-CONTAINING"/>
    <property type="match status" value="1"/>
</dbReference>
<keyword evidence="9" id="KW-1185">Reference proteome</keyword>
<dbReference type="EMBL" id="CAKOFQ010006940">
    <property type="protein sequence ID" value="CAH1983474.1"/>
    <property type="molecule type" value="Genomic_DNA"/>
</dbReference>
<comment type="caution">
    <text evidence="8">The sequence shown here is derived from an EMBL/GenBank/DDBJ whole genome shotgun (WGS) entry which is preliminary data.</text>
</comment>
<evidence type="ECO:0000256" key="6">
    <source>
        <dbReference type="SAM" id="MobiDB-lite"/>
    </source>
</evidence>
<dbReference type="PROSITE" id="PS00028">
    <property type="entry name" value="ZINC_FINGER_C2H2_1"/>
    <property type="match status" value="5"/>
</dbReference>
<dbReference type="Gene3D" id="3.30.160.60">
    <property type="entry name" value="Classic Zinc Finger"/>
    <property type="match status" value="6"/>
</dbReference>
<feature type="compositionally biased region" description="Basic and acidic residues" evidence="6">
    <location>
        <begin position="23"/>
        <end position="33"/>
    </location>
</feature>
<protein>
    <recommendedName>
        <fullName evidence="7">C2H2-type domain-containing protein</fullName>
    </recommendedName>
</protein>
<evidence type="ECO:0000313" key="8">
    <source>
        <dbReference type="EMBL" id="CAH1983474.1"/>
    </source>
</evidence>
<dbReference type="OrthoDB" id="6780556at2759"/>
<feature type="domain" description="C2H2-type" evidence="7">
    <location>
        <begin position="611"/>
        <end position="638"/>
    </location>
</feature>
<evidence type="ECO:0000259" key="7">
    <source>
        <dbReference type="PROSITE" id="PS50157"/>
    </source>
</evidence>
<keyword evidence="2" id="KW-0677">Repeat</keyword>
<feature type="region of interest" description="Disordered" evidence="6">
    <location>
        <begin position="173"/>
        <end position="193"/>
    </location>
</feature>
<keyword evidence="1" id="KW-0479">Metal-binding</keyword>
<evidence type="ECO:0000256" key="5">
    <source>
        <dbReference type="PROSITE-ProRule" id="PRU00042"/>
    </source>
</evidence>
<name>A0A9P0KZG9_ACAOB</name>
<accession>A0A9P0KZG9</accession>
<reference evidence="8" key="1">
    <citation type="submission" date="2022-03" db="EMBL/GenBank/DDBJ databases">
        <authorList>
            <person name="Sayadi A."/>
        </authorList>
    </citation>
    <scope>NUCLEOTIDE SEQUENCE</scope>
</reference>
<feature type="region of interest" description="Disordered" evidence="6">
    <location>
        <begin position="1"/>
        <end position="33"/>
    </location>
</feature>
<evidence type="ECO:0000313" key="9">
    <source>
        <dbReference type="Proteomes" id="UP001152888"/>
    </source>
</evidence>
<dbReference type="PANTHER" id="PTHR24379:SF121">
    <property type="entry name" value="C2H2-TYPE DOMAIN-CONTAINING PROTEIN"/>
    <property type="match status" value="1"/>
</dbReference>
<keyword evidence="4" id="KW-0862">Zinc</keyword>
<dbReference type="InterPro" id="IPR036236">
    <property type="entry name" value="Znf_C2H2_sf"/>
</dbReference>
<evidence type="ECO:0000256" key="2">
    <source>
        <dbReference type="ARBA" id="ARBA00022737"/>
    </source>
</evidence>
<dbReference type="GO" id="GO:0008270">
    <property type="term" value="F:zinc ion binding"/>
    <property type="evidence" value="ECO:0007669"/>
    <property type="project" value="UniProtKB-KW"/>
</dbReference>
<evidence type="ECO:0000256" key="4">
    <source>
        <dbReference type="ARBA" id="ARBA00022833"/>
    </source>
</evidence>
<gene>
    <name evidence="8" type="ORF">ACAOBT_LOCUS15562</name>
</gene>
<dbReference type="SMART" id="SM00355">
    <property type="entry name" value="ZnF_C2H2"/>
    <property type="match status" value="12"/>
</dbReference>
<sequence length="669" mass="77198">MEFLSDLREPPGINMNPESDFEPDNKPSIKSEETYPDYVADYDSNLGEFQSVKDEHWDGVNQVKTENQLVVEVKSEKPDAEPYVDNMKFENVDVLTLNDDIKYEYDKDAISDLTCDRIKIEEKFLPGIEADWTAGTADQMEMGFQSFEKAEDGPRLNYENTDKLKLHQEFDIKTEGDQNDGHDSASHSIKIEEKSLPGIEADWTADTVDQMEMGFQNFEKLEKKTPLNYENTDALELHQEFGIKTERDQNDGHDSESDSAQIRKNFKRNHKFFNIHVKRHPNFSRTVSSKKYECIHCEFITTGRSSFARHTANHNSGKPFACINCNSVFRSKVLLDNHVIRKHAESIASVSSKILECRFCDYKTVVKRYLSEHLLIHNDNKVPDLHICNHCDASFKAKATLLHHTLKKHPDFTGTLSLKIYECVNCGYKTSRRDIFIKHVSKYSQKLFECINCDAAFKSKMLLDNHVIRKHAESIASVSSKIHECGFCDYKTVVKRYLSGHLLIHNNNKVLDLHICKHCNASFKAKKSLLDHILKKHPDFSGTLSKKIYECVHCEFKTTIRDAFMKHVAKYSEKPFQCINCDAAFKSKILLDNHVIRKHVDSIATISSEVYGCTSCDYKTALKHYLTRHMLTHTNTRADLHVCKHCNKSFKAKRWFINHIEKKLCLDSI</sequence>
<evidence type="ECO:0000256" key="3">
    <source>
        <dbReference type="ARBA" id="ARBA00022771"/>
    </source>
</evidence>
<dbReference type="PROSITE" id="PS50157">
    <property type="entry name" value="ZINC_FINGER_C2H2_2"/>
    <property type="match status" value="2"/>
</dbReference>